<evidence type="ECO:0000313" key="1">
    <source>
        <dbReference type="EMBL" id="QCI28342.1"/>
    </source>
</evidence>
<evidence type="ECO:0000313" key="4">
    <source>
        <dbReference type="Proteomes" id="UP000298805"/>
    </source>
</evidence>
<evidence type="ECO:0000313" key="3">
    <source>
        <dbReference type="Proteomes" id="UP000272781"/>
    </source>
</evidence>
<proteinExistence type="predicted"/>
<keyword evidence="4" id="KW-1185">Reference proteome</keyword>
<organism evidence="2 3">
    <name type="scientific">Caminibacter pacificus</name>
    <dbReference type="NCBI Taxonomy" id="1424653"/>
    <lineage>
        <taxon>Bacteria</taxon>
        <taxon>Pseudomonadati</taxon>
        <taxon>Campylobacterota</taxon>
        <taxon>Epsilonproteobacteria</taxon>
        <taxon>Nautiliales</taxon>
        <taxon>Nautiliaceae</taxon>
        <taxon>Caminibacter</taxon>
    </lineage>
</organism>
<reference evidence="4" key="1">
    <citation type="submission" date="2018-03" db="EMBL/GenBank/DDBJ databases">
        <title>A comparative analysis of the Nautiliaceae.</title>
        <authorList>
            <person name="Grosche A."/>
            <person name="Smedile F."/>
            <person name="Vetriani C."/>
        </authorList>
    </citation>
    <scope>NUCLEOTIDE SEQUENCE [LARGE SCALE GENOMIC DNA]</scope>
    <source>
        <strain evidence="4">TB6</strain>
    </source>
</reference>
<dbReference type="AlphaFoldDB" id="A0AAJ4RE26"/>
<accession>A0AAJ4RE26</accession>
<evidence type="ECO:0000313" key="2">
    <source>
        <dbReference type="EMBL" id="ROR40938.1"/>
    </source>
</evidence>
<dbReference type="Proteomes" id="UP000298805">
    <property type="component" value="Chromosome"/>
</dbReference>
<name>A0AAJ4RE26_9BACT</name>
<dbReference type="EMBL" id="RJVK01000001">
    <property type="protein sequence ID" value="ROR40938.1"/>
    <property type="molecule type" value="Genomic_DNA"/>
</dbReference>
<reference evidence="2 3" key="2">
    <citation type="submission" date="2018-11" db="EMBL/GenBank/DDBJ databases">
        <title>Genomic Encyclopedia of Type Strains, Phase IV (KMG-IV): sequencing the most valuable type-strain genomes for metagenomic binning, comparative biology and taxonomic classification.</title>
        <authorList>
            <person name="Goeker M."/>
        </authorList>
    </citation>
    <scope>NUCLEOTIDE SEQUENCE [LARGE SCALE GENOMIC DNA]</scope>
    <source>
        <strain evidence="2 3">DSM 27783</strain>
    </source>
</reference>
<dbReference type="Proteomes" id="UP000272781">
    <property type="component" value="Unassembled WGS sequence"/>
</dbReference>
<reference evidence="1" key="3">
    <citation type="submission" date="2019-06" db="EMBL/GenBank/DDBJ databases">
        <title>A comparative analysis of the Nautiliaceae.</title>
        <authorList>
            <person name="Grosche A."/>
            <person name="Smedile F."/>
            <person name="Vetriani C."/>
        </authorList>
    </citation>
    <scope>NUCLEOTIDE SEQUENCE</scope>
    <source>
        <strain evidence="1">TB6</strain>
    </source>
</reference>
<dbReference type="EMBL" id="CP027432">
    <property type="protein sequence ID" value="QCI28342.1"/>
    <property type="molecule type" value="Genomic_DNA"/>
</dbReference>
<dbReference type="RefSeq" id="WP_123351843.1">
    <property type="nucleotide sequence ID" value="NZ_CP027432.2"/>
</dbReference>
<gene>
    <name evidence="1" type="ORF">C6V80_05035</name>
    <name evidence="2" type="ORF">EDC58_0420</name>
</gene>
<protein>
    <submittedName>
        <fullName evidence="2">Uncharacterized protein</fullName>
    </submittedName>
</protein>
<sequence>MNREKFFEKLESFNDGKHMKSADVFYLLVYFVKRKVHRRYSNFLSNLFLFNKLVRNKYNSMYKNSLWLNCLYGEIKIFFENVEKEMGLRVEIKEKNNVMRGADIIVNITDELYFLIKVYVTGAKFYFNIELYYDNIKNIKGYNKKIELKFANFGEFFAVSSLVDYVKKNIYDITSDERIKHMLVKDIALDIATKQAERSVKEEEEIPF</sequence>